<name>A0A8H7QSX2_9FUNG</name>
<comment type="caution">
    <text evidence="2">The sequence shown here is derived from an EMBL/GenBank/DDBJ whole genome shotgun (WGS) entry which is preliminary data.</text>
</comment>
<sequence>MFQFLNEWKRKANNNVHDEQDVHSDNAMTRTCSNTSDSSSSPSDCSMDWNQKRALSFKEDYVSFPSLEPSASELTSN</sequence>
<reference evidence="2" key="1">
    <citation type="submission" date="2020-12" db="EMBL/GenBank/DDBJ databases">
        <title>Metabolic potential, ecology and presence of endohyphal bacteria is reflected in genomic diversity of Mucoromycotina.</title>
        <authorList>
            <person name="Muszewska A."/>
            <person name="Okrasinska A."/>
            <person name="Steczkiewicz K."/>
            <person name="Drgas O."/>
            <person name="Orlowska M."/>
            <person name="Perlinska-Lenart U."/>
            <person name="Aleksandrzak-Piekarczyk T."/>
            <person name="Szatraj K."/>
            <person name="Zielenkiewicz U."/>
            <person name="Pilsyk S."/>
            <person name="Malc E."/>
            <person name="Mieczkowski P."/>
            <person name="Kruszewska J.S."/>
            <person name="Biernat P."/>
            <person name="Pawlowska J."/>
        </authorList>
    </citation>
    <scope>NUCLEOTIDE SEQUENCE</scope>
    <source>
        <strain evidence="2">WA0000017839</strain>
    </source>
</reference>
<protein>
    <submittedName>
        <fullName evidence="2">Uncharacterized protein</fullName>
    </submittedName>
</protein>
<dbReference type="EMBL" id="JAEPRD010000118">
    <property type="protein sequence ID" value="KAG2198004.1"/>
    <property type="molecule type" value="Genomic_DNA"/>
</dbReference>
<feature type="region of interest" description="Disordered" evidence="1">
    <location>
        <begin position="13"/>
        <end position="47"/>
    </location>
</feature>
<evidence type="ECO:0000256" key="1">
    <source>
        <dbReference type="SAM" id="MobiDB-lite"/>
    </source>
</evidence>
<dbReference type="OrthoDB" id="2234754at2759"/>
<evidence type="ECO:0000313" key="2">
    <source>
        <dbReference type="EMBL" id="KAG2198004.1"/>
    </source>
</evidence>
<proteinExistence type="predicted"/>
<accession>A0A8H7QSX2</accession>
<organism evidence="2 3">
    <name type="scientific">Mucor saturninus</name>
    <dbReference type="NCBI Taxonomy" id="64648"/>
    <lineage>
        <taxon>Eukaryota</taxon>
        <taxon>Fungi</taxon>
        <taxon>Fungi incertae sedis</taxon>
        <taxon>Mucoromycota</taxon>
        <taxon>Mucoromycotina</taxon>
        <taxon>Mucoromycetes</taxon>
        <taxon>Mucorales</taxon>
        <taxon>Mucorineae</taxon>
        <taxon>Mucoraceae</taxon>
        <taxon>Mucor</taxon>
    </lineage>
</organism>
<evidence type="ECO:0000313" key="3">
    <source>
        <dbReference type="Proteomes" id="UP000603453"/>
    </source>
</evidence>
<keyword evidence="3" id="KW-1185">Reference proteome</keyword>
<dbReference type="Proteomes" id="UP000603453">
    <property type="component" value="Unassembled WGS sequence"/>
</dbReference>
<gene>
    <name evidence="2" type="ORF">INT47_004971</name>
</gene>
<feature type="compositionally biased region" description="Low complexity" evidence="1">
    <location>
        <begin position="31"/>
        <end position="46"/>
    </location>
</feature>
<dbReference type="AlphaFoldDB" id="A0A8H7QSX2"/>